<feature type="signal peptide" evidence="1">
    <location>
        <begin position="1"/>
        <end position="23"/>
    </location>
</feature>
<proteinExistence type="predicted"/>
<protein>
    <submittedName>
        <fullName evidence="2">DUF4344 domain-containing metallopeptidase</fullName>
    </submittedName>
</protein>
<dbReference type="InterPro" id="IPR025644">
    <property type="entry name" value="DUF4344"/>
</dbReference>
<comment type="caution">
    <text evidence="2">The sequence shown here is derived from an EMBL/GenBank/DDBJ whole genome shotgun (WGS) entry which is preliminary data.</text>
</comment>
<keyword evidence="3" id="KW-1185">Reference proteome</keyword>
<dbReference type="Proteomes" id="UP001149821">
    <property type="component" value="Unassembled WGS sequence"/>
</dbReference>
<sequence>MPIRIHLYALLLLFLFAPTQSTANTVLVFDPATSKSDKQAKRLIESISKDMVKLVNAEMPVPETLTIRYGDLDGPLFDPQTLTIQMPYQFVHYAKERFDSVPPSQEGLTSDEATEAAVLHTLLHEYGHAYLAIWDFPALGKEEDAVDNFATLMMIHYYDDDLAYAGVDLFAIEDMDTEYFDDVAMWDEHSLDGQRFAQSLCLIYGSNPKKYADIMDEDLIEMERDQFCPFEFELQTRNWMRVIEMLNDIE</sequence>
<dbReference type="Pfam" id="PF14247">
    <property type="entry name" value="DUF4344"/>
    <property type="match status" value="1"/>
</dbReference>
<gene>
    <name evidence="2" type="ORF">LRP49_10585</name>
</gene>
<evidence type="ECO:0000313" key="3">
    <source>
        <dbReference type="Proteomes" id="UP001149821"/>
    </source>
</evidence>
<name>A0ABT5QKY0_9GAMM</name>
<evidence type="ECO:0000313" key="2">
    <source>
        <dbReference type="EMBL" id="MDD1781640.1"/>
    </source>
</evidence>
<organism evidence="2 3">
    <name type="scientific">Enterovibrio qingdaonensis</name>
    <dbReference type="NCBI Taxonomy" id="2899818"/>
    <lineage>
        <taxon>Bacteria</taxon>
        <taxon>Pseudomonadati</taxon>
        <taxon>Pseudomonadota</taxon>
        <taxon>Gammaproteobacteria</taxon>
        <taxon>Vibrionales</taxon>
        <taxon>Vibrionaceae</taxon>
        <taxon>Enterovibrio</taxon>
    </lineage>
</organism>
<keyword evidence="1" id="KW-0732">Signal</keyword>
<feature type="chain" id="PRO_5045643546" evidence="1">
    <location>
        <begin position="24"/>
        <end position="250"/>
    </location>
</feature>
<reference evidence="2" key="1">
    <citation type="submission" date="2021-12" db="EMBL/GenBank/DDBJ databases">
        <title>Enterovibrio ZSDZ35 sp. nov. and Enterovibrio ZSDZ42 sp. nov., isolated from coastal seawater in Qingdao.</title>
        <authorList>
            <person name="Zhang P."/>
        </authorList>
    </citation>
    <scope>NUCLEOTIDE SEQUENCE</scope>
    <source>
        <strain evidence="2">ZSDZ35</strain>
    </source>
</reference>
<dbReference type="EMBL" id="JAJUBB010000006">
    <property type="protein sequence ID" value="MDD1781640.1"/>
    <property type="molecule type" value="Genomic_DNA"/>
</dbReference>
<evidence type="ECO:0000256" key="1">
    <source>
        <dbReference type="SAM" id="SignalP"/>
    </source>
</evidence>
<accession>A0ABT5QKY0</accession>
<dbReference type="RefSeq" id="WP_274142100.1">
    <property type="nucleotide sequence ID" value="NZ_JAJUBB010000006.1"/>
</dbReference>